<evidence type="ECO:0000313" key="3">
    <source>
        <dbReference type="Proteomes" id="UP000003835"/>
    </source>
</evidence>
<name>B4VU21_9CYAN</name>
<dbReference type="HOGENOM" id="CLU_064695_0_0_3"/>
<sequence>MLLSVTLCWTTLACQDATNYSQPVGQQNTNTVSSQTRLTDGKYPLQQVTYNDANGQYTLFLMNSTPPVYSTTNPQMIPLTPEELNAGEQSYLQMQNNQAVLHLSPEFQIEYIHAVTEPAGNNEMVIVREESTYWQPFESDGEIEIELDFYSPRYYIPPPYQSGQVLHSGYHASSYDQAVAKYQSNHNTPPPVVRNNQLRTSGVLRKSTTSQTTTPRTSPASTNSSSTTPSTPTDKSTTPQASPGTTNPATTTQSAPPSTGSSTSSSPSSSSSRTTGSGYGSSNLRQSSQSKPKPSSSRNRSSSFGSSSSRSSGSKKKR</sequence>
<feature type="region of interest" description="Disordered" evidence="1">
    <location>
        <begin position="183"/>
        <end position="318"/>
    </location>
</feature>
<keyword evidence="3" id="KW-1185">Reference proteome</keyword>
<evidence type="ECO:0000256" key="1">
    <source>
        <dbReference type="SAM" id="MobiDB-lite"/>
    </source>
</evidence>
<dbReference type="STRING" id="118168.MC7420_6063"/>
<evidence type="ECO:0000313" key="2">
    <source>
        <dbReference type="EMBL" id="EDX74585.1"/>
    </source>
</evidence>
<protein>
    <submittedName>
        <fullName evidence="2">Uncharacterized protein</fullName>
    </submittedName>
</protein>
<dbReference type="eggNOG" id="ENOG502Z8F2">
    <property type="taxonomic scope" value="Bacteria"/>
</dbReference>
<organism evidence="2 3">
    <name type="scientific">Coleofasciculus chthonoplastes PCC 7420</name>
    <dbReference type="NCBI Taxonomy" id="118168"/>
    <lineage>
        <taxon>Bacteria</taxon>
        <taxon>Bacillati</taxon>
        <taxon>Cyanobacteriota</taxon>
        <taxon>Cyanophyceae</taxon>
        <taxon>Coleofasciculales</taxon>
        <taxon>Coleofasciculaceae</taxon>
        <taxon>Coleofasciculus</taxon>
    </lineage>
</organism>
<reference evidence="2 3" key="1">
    <citation type="submission" date="2008-07" db="EMBL/GenBank/DDBJ databases">
        <authorList>
            <person name="Tandeau de Marsac N."/>
            <person name="Ferriera S."/>
            <person name="Johnson J."/>
            <person name="Kravitz S."/>
            <person name="Beeson K."/>
            <person name="Sutton G."/>
            <person name="Rogers Y.-H."/>
            <person name="Friedman R."/>
            <person name="Frazier M."/>
            <person name="Venter J.C."/>
        </authorList>
    </citation>
    <scope>NUCLEOTIDE SEQUENCE [LARGE SCALE GENOMIC DNA]</scope>
    <source>
        <strain evidence="2 3">PCC 7420</strain>
    </source>
</reference>
<accession>B4VU21</accession>
<proteinExistence type="predicted"/>
<dbReference type="AlphaFoldDB" id="B4VU21"/>
<feature type="compositionally biased region" description="Low complexity" evidence="1">
    <location>
        <begin position="207"/>
        <end position="312"/>
    </location>
</feature>
<dbReference type="Proteomes" id="UP000003835">
    <property type="component" value="Unassembled WGS sequence"/>
</dbReference>
<gene>
    <name evidence="2" type="ORF">MC7420_6063</name>
</gene>
<dbReference type="EMBL" id="DS989852">
    <property type="protein sequence ID" value="EDX74585.1"/>
    <property type="molecule type" value="Genomic_DNA"/>
</dbReference>
<dbReference type="RefSeq" id="WP_006101916.1">
    <property type="nucleotide sequence ID" value="NZ_DS989852.1"/>
</dbReference>
<dbReference type="OrthoDB" id="462679at2"/>